<name>A0A1S9I8Z2_9CLOT</name>
<reference evidence="1 2" key="1">
    <citation type="submission" date="2016-12" db="EMBL/GenBank/DDBJ databases">
        <title>Clostridium tepidum sp. nov., a close relative of Clostridium sporogenes and Clostridium botulinum Group I.</title>
        <authorList>
            <person name="Dobritsa A.P."/>
            <person name="Kutumbaka K.K."/>
            <person name="Werner K."/>
            <person name="Wiedmann M."/>
            <person name="Asmus A."/>
            <person name="Samadpour M."/>
        </authorList>
    </citation>
    <scope>NUCLEOTIDE SEQUENCE [LARGE SCALE GENOMIC DNA]</scope>
    <source>
        <strain evidence="1 2">IEH 97212</strain>
    </source>
</reference>
<dbReference type="RefSeq" id="WP_078054562.1">
    <property type="nucleotide sequence ID" value="NZ_MRAE01000012.1"/>
</dbReference>
<sequence length="116" mass="13745">MNKIKTKREIYNAFKPYMQDVRVFRTGTNDYGEKEEDLYVTEIEGYYSLGKNLIAINYTDAGAINKNYNEMLSVMINDNSLKIKQDDYFYLNDVKFRIVNIQNVIDIYLDLTLERV</sequence>
<evidence type="ECO:0000313" key="1">
    <source>
        <dbReference type="EMBL" id="OOO66769.1"/>
    </source>
</evidence>
<dbReference type="OrthoDB" id="1753049at2"/>
<dbReference type="Proteomes" id="UP000190256">
    <property type="component" value="Unassembled WGS sequence"/>
</dbReference>
<evidence type="ECO:0008006" key="3">
    <source>
        <dbReference type="Google" id="ProtNLM"/>
    </source>
</evidence>
<gene>
    <name evidence="1" type="ORF">BS638_06490</name>
</gene>
<comment type="caution">
    <text evidence="1">The sequence shown here is derived from an EMBL/GenBank/DDBJ whole genome shotgun (WGS) entry which is preliminary data.</text>
</comment>
<accession>A0A1S9I8Z2</accession>
<dbReference type="AlphaFoldDB" id="A0A1S9I8Z2"/>
<proteinExistence type="predicted"/>
<dbReference type="EMBL" id="MRAE01000012">
    <property type="protein sequence ID" value="OOO66769.1"/>
    <property type="molecule type" value="Genomic_DNA"/>
</dbReference>
<organism evidence="1 2">
    <name type="scientific">Clostridium tepidum</name>
    <dbReference type="NCBI Taxonomy" id="1962263"/>
    <lineage>
        <taxon>Bacteria</taxon>
        <taxon>Bacillati</taxon>
        <taxon>Bacillota</taxon>
        <taxon>Clostridia</taxon>
        <taxon>Eubacteriales</taxon>
        <taxon>Clostridiaceae</taxon>
        <taxon>Clostridium</taxon>
    </lineage>
</organism>
<protein>
    <recommendedName>
        <fullName evidence="3">Phage head-tail adapter protein</fullName>
    </recommendedName>
</protein>
<evidence type="ECO:0000313" key="2">
    <source>
        <dbReference type="Proteomes" id="UP000190256"/>
    </source>
</evidence>